<dbReference type="GeneID" id="34568325"/>
<dbReference type="Gene3D" id="1.20.1280.50">
    <property type="match status" value="1"/>
</dbReference>
<gene>
    <name evidence="4" type="ORF">psal_cds_865</name>
</gene>
<dbReference type="KEGG" id="vg:34568325"/>
<dbReference type="PANTHER" id="PTHR23084">
    <property type="entry name" value="PHOSPHATIDYLINOSITOL-4-PHOSPHATE 5-KINASE RELATED"/>
    <property type="match status" value="1"/>
</dbReference>
<dbReference type="InterPro" id="IPR001810">
    <property type="entry name" value="F-box_dom"/>
</dbReference>
<dbReference type="SUPFAM" id="SSF82185">
    <property type="entry name" value="Histone H3 K4-specific methyltransferase SET7/9 N-terminal domain"/>
    <property type="match status" value="2"/>
</dbReference>
<dbReference type="Pfam" id="PF12937">
    <property type="entry name" value="F-box-like"/>
    <property type="match status" value="1"/>
</dbReference>
<evidence type="ECO:0000256" key="1">
    <source>
        <dbReference type="ARBA" id="ARBA00022737"/>
    </source>
</evidence>
<reference evidence="4 5" key="1">
    <citation type="journal article" date="2013" name="Science">
        <title>Pandoraviruses: amoeba viruses with genomes up to 2.5 Mb reaching that of parasitic eukaryotes.</title>
        <authorList>
            <person name="Philippe N."/>
            <person name="Legendre M."/>
            <person name="Doutre G."/>
            <person name="Coute Y."/>
            <person name="Poirot O."/>
            <person name="Lescot M."/>
            <person name="Arslan D."/>
            <person name="Seltzer V."/>
            <person name="Bertaux L."/>
            <person name="Bruley C."/>
            <person name="Garin J."/>
            <person name="Claverie J.M."/>
            <person name="Abergel C."/>
        </authorList>
    </citation>
    <scope>NUCLEOTIDE SEQUENCE [LARGE SCALE GENOMIC DNA]</scope>
</reference>
<evidence type="ECO:0000313" key="5">
    <source>
        <dbReference type="Proteomes" id="UP000204584"/>
    </source>
</evidence>
<name>A0A291ATW6_9VIRU</name>
<feature type="compositionally biased region" description="Basic and acidic residues" evidence="2">
    <location>
        <begin position="1"/>
        <end position="15"/>
    </location>
</feature>
<accession>A0A291ATW6</accession>
<proteinExistence type="predicted"/>
<evidence type="ECO:0000259" key="3">
    <source>
        <dbReference type="Pfam" id="PF12937"/>
    </source>
</evidence>
<dbReference type="PANTHER" id="PTHR23084:SF263">
    <property type="entry name" value="MORN REPEAT-CONTAINING PROTEIN 1"/>
    <property type="match status" value="1"/>
</dbReference>
<evidence type="ECO:0000256" key="2">
    <source>
        <dbReference type="SAM" id="MobiDB-lite"/>
    </source>
</evidence>
<dbReference type="Gene3D" id="2.20.110.10">
    <property type="entry name" value="Histone H3 K4-specific methyltransferase SET7/9 N-terminal domain"/>
    <property type="match status" value="2"/>
</dbReference>
<sequence length="312" mass="34604">MEKDNGVGGEKDGRRMSQKTPTCCAAPMDPVGSLFDLLPDELVIHILVATGDAKAIANWLLTSRRHHSLANDPLLWRRLYEARFGPSRHVDFVDRGKNWRWLYRACACRGRTCGASVGCISTEIDGAPALYQGDLVDARPHGYGLLTSTRDAADRYEGEFYGGHFDGYGVRLWSNGDCYRGDHVDGERHGQGTYAWPDGQQYRGIYVNNKKHYGTYAWPDGVRYKGAYVDGIRHGHGVFTWTSGARHEVRYRHGKAHGYALYFYPDGSCVRRRWEDGVLAGDAIVATHRAQCSAARPCEACAAAPSDATVGL</sequence>
<dbReference type="EMBL" id="KC977571">
    <property type="protein sequence ID" value="ATE82246.1"/>
    <property type="molecule type" value="Genomic_DNA"/>
</dbReference>
<feature type="region of interest" description="Disordered" evidence="2">
    <location>
        <begin position="1"/>
        <end position="21"/>
    </location>
</feature>
<protein>
    <submittedName>
        <fullName evidence="4">Morn repeat domain containing protein</fullName>
    </submittedName>
</protein>
<dbReference type="SUPFAM" id="SSF81383">
    <property type="entry name" value="F-box domain"/>
    <property type="match status" value="1"/>
</dbReference>
<dbReference type="Pfam" id="PF02493">
    <property type="entry name" value="MORN"/>
    <property type="match status" value="6"/>
</dbReference>
<organism evidence="4 5">
    <name type="scientific">Pandoravirus salinus</name>
    <dbReference type="NCBI Taxonomy" id="1349410"/>
    <lineage>
        <taxon>Viruses</taxon>
        <taxon>Pandoravirus</taxon>
    </lineage>
</organism>
<keyword evidence="1" id="KW-0677">Repeat</keyword>
<feature type="domain" description="F-box" evidence="3">
    <location>
        <begin position="36"/>
        <end position="80"/>
    </location>
</feature>
<dbReference type="InterPro" id="IPR003409">
    <property type="entry name" value="MORN"/>
</dbReference>
<dbReference type="InterPro" id="IPR036047">
    <property type="entry name" value="F-box-like_dom_sf"/>
</dbReference>
<dbReference type="SMART" id="SM00698">
    <property type="entry name" value="MORN"/>
    <property type="match status" value="5"/>
</dbReference>
<dbReference type="RefSeq" id="YP_009430085.1">
    <property type="nucleotide sequence ID" value="NC_022098.1"/>
</dbReference>
<evidence type="ECO:0000313" key="4">
    <source>
        <dbReference type="EMBL" id="ATE82246.1"/>
    </source>
</evidence>
<dbReference type="Proteomes" id="UP000204584">
    <property type="component" value="Segment"/>
</dbReference>
<keyword evidence="5" id="KW-1185">Reference proteome</keyword>